<evidence type="ECO:0000256" key="1">
    <source>
        <dbReference type="ARBA" id="ARBA00022679"/>
    </source>
</evidence>
<feature type="transmembrane region" description="Helical" evidence="7">
    <location>
        <begin position="443"/>
        <end position="461"/>
    </location>
</feature>
<keyword evidence="7" id="KW-0812">Transmembrane</keyword>
<dbReference type="InterPro" id="IPR017441">
    <property type="entry name" value="Protein_kinase_ATP_BS"/>
</dbReference>
<dbReference type="InterPro" id="IPR011009">
    <property type="entry name" value="Kinase-like_dom_sf"/>
</dbReference>
<evidence type="ECO:0000259" key="8">
    <source>
        <dbReference type="PROSITE" id="PS50011"/>
    </source>
</evidence>
<dbReference type="SUPFAM" id="SSF56112">
    <property type="entry name" value="Protein kinase-like (PK-like)"/>
    <property type="match status" value="1"/>
</dbReference>
<evidence type="ECO:0000256" key="6">
    <source>
        <dbReference type="SAM" id="MobiDB-lite"/>
    </source>
</evidence>
<reference evidence="9" key="1">
    <citation type="submission" date="2020-10" db="EMBL/GenBank/DDBJ databases">
        <title>Taxonomic study of unclassified bacteria belonging to the class Ktedonobacteria.</title>
        <authorList>
            <person name="Yabe S."/>
            <person name="Wang C.M."/>
            <person name="Zheng Y."/>
            <person name="Sakai Y."/>
            <person name="Cavaletti L."/>
            <person name="Monciardini P."/>
            <person name="Donadio S."/>
        </authorList>
    </citation>
    <scope>NUCLEOTIDE SEQUENCE</scope>
    <source>
        <strain evidence="9">ID150040</strain>
    </source>
</reference>
<keyword evidence="7" id="KW-0472">Membrane</keyword>
<dbReference type="InterPro" id="IPR008271">
    <property type="entry name" value="Ser/Thr_kinase_AS"/>
</dbReference>
<dbReference type="Pfam" id="PF00069">
    <property type="entry name" value="Pkinase"/>
    <property type="match status" value="1"/>
</dbReference>
<dbReference type="PROSITE" id="PS00108">
    <property type="entry name" value="PROTEIN_KINASE_ST"/>
    <property type="match status" value="1"/>
</dbReference>
<evidence type="ECO:0000256" key="2">
    <source>
        <dbReference type="ARBA" id="ARBA00022741"/>
    </source>
</evidence>
<dbReference type="SMART" id="SM00220">
    <property type="entry name" value="S_TKc"/>
    <property type="match status" value="1"/>
</dbReference>
<feature type="region of interest" description="Disordered" evidence="6">
    <location>
        <begin position="326"/>
        <end position="349"/>
    </location>
</feature>
<keyword evidence="7" id="KW-1133">Transmembrane helix</keyword>
<feature type="binding site" evidence="5">
    <location>
        <position position="41"/>
    </location>
    <ligand>
        <name>ATP</name>
        <dbReference type="ChEBI" id="CHEBI:30616"/>
    </ligand>
</feature>
<comment type="caution">
    <text evidence="9">The sequence shown here is derived from an EMBL/GenBank/DDBJ whole genome shotgun (WGS) entry which is preliminary data.</text>
</comment>
<keyword evidence="2 5" id="KW-0547">Nucleotide-binding</keyword>
<dbReference type="RefSeq" id="WP_220209668.1">
    <property type="nucleotide sequence ID" value="NZ_BNJK01000002.1"/>
</dbReference>
<keyword evidence="1" id="KW-0808">Transferase</keyword>
<dbReference type="GO" id="GO:0004674">
    <property type="term" value="F:protein serine/threonine kinase activity"/>
    <property type="evidence" value="ECO:0007669"/>
    <property type="project" value="TreeGrafter"/>
</dbReference>
<evidence type="ECO:0000256" key="7">
    <source>
        <dbReference type="SAM" id="Phobius"/>
    </source>
</evidence>
<dbReference type="PANTHER" id="PTHR43289">
    <property type="entry name" value="MITOGEN-ACTIVATED PROTEIN KINASE KINASE KINASE 20-RELATED"/>
    <property type="match status" value="1"/>
</dbReference>
<dbReference type="PROSITE" id="PS00107">
    <property type="entry name" value="PROTEIN_KINASE_ATP"/>
    <property type="match status" value="1"/>
</dbReference>
<evidence type="ECO:0000256" key="5">
    <source>
        <dbReference type="PROSITE-ProRule" id="PRU10141"/>
    </source>
</evidence>
<dbReference type="Gene3D" id="3.30.200.20">
    <property type="entry name" value="Phosphorylase Kinase, domain 1"/>
    <property type="match status" value="1"/>
</dbReference>
<evidence type="ECO:0000313" key="10">
    <source>
        <dbReference type="Proteomes" id="UP000597444"/>
    </source>
</evidence>
<feature type="transmembrane region" description="Helical" evidence="7">
    <location>
        <begin position="473"/>
        <end position="491"/>
    </location>
</feature>
<dbReference type="EMBL" id="BNJK01000002">
    <property type="protein sequence ID" value="GHO99002.1"/>
    <property type="molecule type" value="Genomic_DNA"/>
</dbReference>
<dbReference type="AlphaFoldDB" id="A0A8J3N975"/>
<dbReference type="InterPro" id="IPR000719">
    <property type="entry name" value="Prot_kinase_dom"/>
</dbReference>
<evidence type="ECO:0000313" key="9">
    <source>
        <dbReference type="EMBL" id="GHO99002.1"/>
    </source>
</evidence>
<dbReference type="GO" id="GO:0005524">
    <property type="term" value="F:ATP binding"/>
    <property type="evidence" value="ECO:0007669"/>
    <property type="project" value="UniProtKB-UniRule"/>
</dbReference>
<sequence length="568" mass="61978">MTYCRGQQLGNYTLIQLLGRGGFADVYLAEHVYLKTQVAVKVLQTRLSTDEDMSSFLREAQLIARLSHPHIIRVLDFGLDGEIPFLVMDYAPGGTLRQHHLRGRPLPLALIISYVNQLADALQYAHEEKVIHRDLKPENMLFGKRHEVLLSDFGIALIAQSSRYQGTQEVAGTVAYMAPEQIQGKPRTASDLYALGVIVYEWISGDRPFHGSFTEICTQHLFAPPPPLREKVPDLLPSVEHVIALALAKEPKQRFASVQAFAHALEQAAQSVGPIVLAPRSDSSPSSERAWPGSQTHREEIPMSVPARGEPEAPATPALTPIEPEASLAPTLPEGPPASLPSPAKVSGGQVLRRSGVPPHVAPAESIRSFGQKQQIWALLLGIALFGCVCYFLDLFFLAASNDGYSSPQYQAFWPVVGVAGFSLLNIALGAGLIIPAFFAARFGSWVGLATAVVGDLLGNIFSDTLSAPFNPWYVYITYAIFGFIVGLAFVRTRGHYTTRGALLSLAALTVIGLVISFGWQIFEDNSFNPPAPIASFYLPMALLFCLLGLPLLFSLLIFYEKVVPHKN</sequence>
<name>A0A8J3N975_9CHLR</name>
<keyword evidence="3" id="KW-0418">Kinase</keyword>
<dbReference type="PROSITE" id="PS50011">
    <property type="entry name" value="PROTEIN_KINASE_DOM"/>
    <property type="match status" value="1"/>
</dbReference>
<feature type="region of interest" description="Disordered" evidence="6">
    <location>
        <begin position="277"/>
        <end position="300"/>
    </location>
</feature>
<dbReference type="PANTHER" id="PTHR43289:SF34">
    <property type="entry name" value="SERINE_THREONINE-PROTEIN KINASE YBDM-RELATED"/>
    <property type="match status" value="1"/>
</dbReference>
<proteinExistence type="predicted"/>
<feature type="transmembrane region" description="Helical" evidence="7">
    <location>
        <begin position="376"/>
        <end position="400"/>
    </location>
</feature>
<keyword evidence="10" id="KW-1185">Reference proteome</keyword>
<feature type="transmembrane region" description="Helical" evidence="7">
    <location>
        <begin position="535"/>
        <end position="560"/>
    </location>
</feature>
<gene>
    <name evidence="9" type="ORF">KSF_090500</name>
</gene>
<feature type="domain" description="Protein kinase" evidence="8">
    <location>
        <begin position="12"/>
        <end position="266"/>
    </location>
</feature>
<keyword evidence="4 5" id="KW-0067">ATP-binding</keyword>
<dbReference type="Proteomes" id="UP000597444">
    <property type="component" value="Unassembled WGS sequence"/>
</dbReference>
<evidence type="ECO:0000256" key="4">
    <source>
        <dbReference type="ARBA" id="ARBA00022840"/>
    </source>
</evidence>
<dbReference type="Gene3D" id="1.10.1760.20">
    <property type="match status" value="1"/>
</dbReference>
<feature type="transmembrane region" description="Helical" evidence="7">
    <location>
        <begin position="412"/>
        <end position="436"/>
    </location>
</feature>
<accession>A0A8J3N975</accession>
<organism evidence="9 10">
    <name type="scientific">Reticulibacter mediterranei</name>
    <dbReference type="NCBI Taxonomy" id="2778369"/>
    <lineage>
        <taxon>Bacteria</taxon>
        <taxon>Bacillati</taxon>
        <taxon>Chloroflexota</taxon>
        <taxon>Ktedonobacteria</taxon>
        <taxon>Ktedonobacterales</taxon>
        <taxon>Reticulibacteraceae</taxon>
        <taxon>Reticulibacter</taxon>
    </lineage>
</organism>
<protein>
    <recommendedName>
        <fullName evidence="8">Protein kinase domain-containing protein</fullName>
    </recommendedName>
</protein>
<evidence type="ECO:0000256" key="3">
    <source>
        <dbReference type="ARBA" id="ARBA00022777"/>
    </source>
</evidence>
<feature type="transmembrane region" description="Helical" evidence="7">
    <location>
        <begin position="503"/>
        <end position="523"/>
    </location>
</feature>
<dbReference type="CDD" id="cd14014">
    <property type="entry name" value="STKc_PknB_like"/>
    <property type="match status" value="1"/>
</dbReference>
<dbReference type="Gene3D" id="1.10.510.10">
    <property type="entry name" value="Transferase(Phosphotransferase) domain 1"/>
    <property type="match status" value="1"/>
</dbReference>